<keyword evidence="3" id="KW-1185">Reference proteome</keyword>
<dbReference type="EMBL" id="BAAASX010000014">
    <property type="protein sequence ID" value="GAA2350792.1"/>
    <property type="molecule type" value="Genomic_DNA"/>
</dbReference>
<proteinExistence type="predicted"/>
<protein>
    <submittedName>
        <fullName evidence="2">Uncharacterized protein</fullName>
    </submittedName>
</protein>
<evidence type="ECO:0000256" key="1">
    <source>
        <dbReference type="SAM" id="MobiDB-lite"/>
    </source>
</evidence>
<accession>A0ABP5TEH7</accession>
<sequence length="81" mass="8628">MVGRQTPLTAVSGFLHTYGHEDLVSKGQCRVGRQREFARFNALALASGSSTNPRSYLALPALSQPQSGDLSTRIPGSSPEP</sequence>
<name>A0ABP5TEH7_9ACTN</name>
<dbReference type="Proteomes" id="UP001501584">
    <property type="component" value="Unassembled WGS sequence"/>
</dbReference>
<gene>
    <name evidence="2" type="ORF">GCM10010403_51260</name>
</gene>
<comment type="caution">
    <text evidence="2">The sequence shown here is derived from an EMBL/GenBank/DDBJ whole genome shotgun (WGS) entry which is preliminary data.</text>
</comment>
<feature type="region of interest" description="Disordered" evidence="1">
    <location>
        <begin position="60"/>
        <end position="81"/>
    </location>
</feature>
<evidence type="ECO:0000313" key="2">
    <source>
        <dbReference type="EMBL" id="GAA2350792.1"/>
    </source>
</evidence>
<reference evidence="3" key="1">
    <citation type="journal article" date="2019" name="Int. J. Syst. Evol. Microbiol.">
        <title>The Global Catalogue of Microorganisms (GCM) 10K type strain sequencing project: providing services to taxonomists for standard genome sequencing and annotation.</title>
        <authorList>
            <consortium name="The Broad Institute Genomics Platform"/>
            <consortium name="The Broad Institute Genome Sequencing Center for Infectious Disease"/>
            <person name="Wu L."/>
            <person name="Ma J."/>
        </authorList>
    </citation>
    <scope>NUCLEOTIDE SEQUENCE [LARGE SCALE GENOMIC DNA]</scope>
    <source>
        <strain evidence="3">JCM 6238</strain>
    </source>
</reference>
<evidence type="ECO:0000313" key="3">
    <source>
        <dbReference type="Proteomes" id="UP001501584"/>
    </source>
</evidence>
<organism evidence="2 3">
    <name type="scientific">Glycomyces rutgersensis</name>
    <dbReference type="NCBI Taxonomy" id="58115"/>
    <lineage>
        <taxon>Bacteria</taxon>
        <taxon>Bacillati</taxon>
        <taxon>Actinomycetota</taxon>
        <taxon>Actinomycetes</taxon>
        <taxon>Glycomycetales</taxon>
        <taxon>Glycomycetaceae</taxon>
        <taxon>Glycomyces</taxon>
    </lineage>
</organism>